<dbReference type="GO" id="GO:0003723">
    <property type="term" value="F:RNA binding"/>
    <property type="evidence" value="ECO:0007669"/>
    <property type="project" value="UniProtKB-KW"/>
</dbReference>
<keyword evidence="1" id="KW-0507">mRNA processing</keyword>
<dbReference type="Gene3D" id="3.30.70.330">
    <property type="match status" value="1"/>
</dbReference>
<dbReference type="Gramene" id="ONK71963">
    <property type="protein sequence ID" value="ONK71963"/>
    <property type="gene ID" value="A4U43_C04F14240"/>
</dbReference>
<evidence type="ECO:0000256" key="3">
    <source>
        <dbReference type="ARBA" id="ARBA00023187"/>
    </source>
</evidence>
<sequence length="162" mass="17889">MIDSNAPFARKFHRNDLVLDKIDTELLFCPLGMMVPGGWCVGKGENGSDPCLVVRNQTARRPGHGAIRLERFYPDELKDDEEYEDILEDMRGEGGKYSKLVNVVIPRPGPNGESAPGVGKVFLEYADTDGSTKAKVGKKFGGNQVVVVFYQEDKFAQGEYDG</sequence>
<dbReference type="GO" id="GO:0008380">
    <property type="term" value="P:RNA splicing"/>
    <property type="evidence" value="ECO:0007669"/>
    <property type="project" value="UniProtKB-KW"/>
</dbReference>
<dbReference type="SUPFAM" id="SSF54928">
    <property type="entry name" value="RNA-binding domain, RBD"/>
    <property type="match status" value="1"/>
</dbReference>
<keyword evidence="3" id="KW-0508">mRNA splicing</keyword>
<dbReference type="GO" id="GO:0006397">
    <property type="term" value="P:mRNA processing"/>
    <property type="evidence" value="ECO:0007669"/>
    <property type="project" value="UniProtKB-KW"/>
</dbReference>
<dbReference type="InterPro" id="IPR012677">
    <property type="entry name" value="Nucleotide-bd_a/b_plait_sf"/>
</dbReference>
<dbReference type="PANTHER" id="PTHR23139">
    <property type="entry name" value="RNA-BINDING PROTEIN"/>
    <property type="match status" value="1"/>
</dbReference>
<reference evidence="5" key="1">
    <citation type="journal article" date="2017" name="Nat. Commun.">
        <title>The asparagus genome sheds light on the origin and evolution of a young Y chromosome.</title>
        <authorList>
            <person name="Harkess A."/>
            <person name="Zhou J."/>
            <person name="Xu C."/>
            <person name="Bowers J.E."/>
            <person name="Van der Hulst R."/>
            <person name="Ayyampalayam S."/>
            <person name="Mercati F."/>
            <person name="Riccardi P."/>
            <person name="McKain M.R."/>
            <person name="Kakrana A."/>
            <person name="Tang H."/>
            <person name="Ray J."/>
            <person name="Groenendijk J."/>
            <person name="Arikit S."/>
            <person name="Mathioni S.M."/>
            <person name="Nakano M."/>
            <person name="Shan H."/>
            <person name="Telgmann-Rauber A."/>
            <person name="Kanno A."/>
            <person name="Yue Z."/>
            <person name="Chen H."/>
            <person name="Li W."/>
            <person name="Chen Y."/>
            <person name="Xu X."/>
            <person name="Zhang Y."/>
            <person name="Luo S."/>
            <person name="Chen H."/>
            <person name="Gao J."/>
            <person name="Mao Z."/>
            <person name="Pires J.C."/>
            <person name="Luo M."/>
            <person name="Kudrna D."/>
            <person name="Wing R.A."/>
            <person name="Meyers B.C."/>
            <person name="Yi K."/>
            <person name="Kong H."/>
            <person name="Lavrijsen P."/>
            <person name="Sunseri F."/>
            <person name="Falavigna A."/>
            <person name="Ye Y."/>
            <person name="Leebens-Mack J.H."/>
            <person name="Chen G."/>
        </authorList>
    </citation>
    <scope>NUCLEOTIDE SEQUENCE [LARGE SCALE GENOMIC DNA]</scope>
    <source>
        <strain evidence="5">cv. DH0086</strain>
    </source>
</reference>
<evidence type="ECO:0000256" key="1">
    <source>
        <dbReference type="ARBA" id="ARBA00022664"/>
    </source>
</evidence>
<dbReference type="InterPro" id="IPR035979">
    <property type="entry name" value="RBD_domain_sf"/>
</dbReference>
<organism evidence="4 5">
    <name type="scientific">Asparagus officinalis</name>
    <name type="common">Garden asparagus</name>
    <dbReference type="NCBI Taxonomy" id="4686"/>
    <lineage>
        <taxon>Eukaryota</taxon>
        <taxon>Viridiplantae</taxon>
        <taxon>Streptophyta</taxon>
        <taxon>Embryophyta</taxon>
        <taxon>Tracheophyta</taxon>
        <taxon>Spermatophyta</taxon>
        <taxon>Magnoliopsida</taxon>
        <taxon>Liliopsida</taxon>
        <taxon>Asparagales</taxon>
        <taxon>Asparagaceae</taxon>
        <taxon>Asparagoideae</taxon>
        <taxon>Asparagus</taxon>
    </lineage>
</organism>
<evidence type="ECO:0000256" key="2">
    <source>
        <dbReference type="ARBA" id="ARBA00022884"/>
    </source>
</evidence>
<evidence type="ECO:0000313" key="4">
    <source>
        <dbReference type="EMBL" id="ONK71963.1"/>
    </source>
</evidence>
<name>A0A5P1F2K9_ASPOF</name>
<evidence type="ECO:0000313" key="5">
    <source>
        <dbReference type="Proteomes" id="UP000243459"/>
    </source>
</evidence>
<gene>
    <name evidence="4" type="ORF">A4U43_C04F14240</name>
</gene>
<evidence type="ECO:0008006" key="6">
    <source>
        <dbReference type="Google" id="ProtNLM"/>
    </source>
</evidence>
<keyword evidence="5" id="KW-1185">Reference proteome</keyword>
<dbReference type="FunFam" id="3.30.70.330:FF:000097">
    <property type="entry name" value="U2 snRNP auxiliary factor large subunit"/>
    <property type="match status" value="1"/>
</dbReference>
<keyword evidence="2" id="KW-0694">RNA-binding</keyword>
<protein>
    <recommendedName>
        <fullName evidence="6">RRM domain-containing protein</fullName>
    </recommendedName>
</protein>
<accession>A0A5P1F2K9</accession>
<proteinExistence type="predicted"/>
<dbReference type="CDD" id="cd12232">
    <property type="entry name" value="RRM3_U2AF65"/>
    <property type="match status" value="1"/>
</dbReference>
<dbReference type="OrthoDB" id="588680at2759"/>
<dbReference type="EMBL" id="CM007384">
    <property type="protein sequence ID" value="ONK71963.1"/>
    <property type="molecule type" value="Genomic_DNA"/>
</dbReference>
<dbReference type="Proteomes" id="UP000243459">
    <property type="component" value="Chromosome 4"/>
</dbReference>
<dbReference type="AlphaFoldDB" id="A0A5P1F2K9"/>